<dbReference type="InterPro" id="IPR015142">
    <property type="entry name" value="Smac_DIABLO"/>
</dbReference>
<dbReference type="Gene3D" id="1.20.58.70">
    <property type="match status" value="1"/>
</dbReference>
<keyword evidence="4" id="KW-0496">Mitochondrion</keyword>
<dbReference type="InterPro" id="IPR009062">
    <property type="entry name" value="Smac/DIABLO-like_sf"/>
</dbReference>
<dbReference type="GO" id="GO:0051402">
    <property type="term" value="P:neuron apoptotic process"/>
    <property type="evidence" value="ECO:0007669"/>
    <property type="project" value="TreeGrafter"/>
</dbReference>
<dbReference type="PANTHER" id="PTHR32247:SF3">
    <property type="entry name" value="DIABLO IAP-BINDING MITOCHONDRIAL PROTEIN"/>
    <property type="match status" value="1"/>
</dbReference>
<comment type="caution">
    <text evidence="8">The sequence shown here is derived from an EMBL/GenBank/DDBJ whole genome shotgun (WGS) entry which is preliminary data.</text>
</comment>
<comment type="similarity">
    <text evidence="6">Belongs to the Smac/DIABLO protein family.</text>
</comment>
<dbReference type="Proteomes" id="UP001487740">
    <property type="component" value="Unassembled WGS sequence"/>
</dbReference>
<evidence type="ECO:0000256" key="5">
    <source>
        <dbReference type="ARBA" id="ARBA00033049"/>
    </source>
</evidence>
<evidence type="ECO:0000313" key="8">
    <source>
        <dbReference type="EMBL" id="KAK8390086.1"/>
    </source>
</evidence>
<evidence type="ECO:0000256" key="6">
    <source>
        <dbReference type="ARBA" id="ARBA00046319"/>
    </source>
</evidence>
<gene>
    <name evidence="8" type="ORF">O3P69_012957</name>
</gene>
<evidence type="ECO:0000256" key="2">
    <source>
        <dbReference type="ARBA" id="ARBA00022703"/>
    </source>
</evidence>
<feature type="region of interest" description="Disordered" evidence="7">
    <location>
        <begin position="332"/>
        <end position="391"/>
    </location>
</feature>
<protein>
    <recommendedName>
        <fullName evidence="5">Direct IAP-binding protein with low pI</fullName>
    </recommendedName>
</protein>
<evidence type="ECO:0000256" key="7">
    <source>
        <dbReference type="SAM" id="MobiDB-lite"/>
    </source>
</evidence>
<dbReference type="PANTHER" id="PTHR32247">
    <property type="entry name" value="DIABLO HOMOLOG, MITOCHONDRIAL"/>
    <property type="match status" value="1"/>
</dbReference>
<reference evidence="8 9" key="1">
    <citation type="submission" date="2023-03" db="EMBL/GenBank/DDBJ databases">
        <title>High-quality genome of Scylla paramamosain provides insights in environmental adaptation.</title>
        <authorList>
            <person name="Zhang L."/>
        </authorList>
    </citation>
    <scope>NUCLEOTIDE SEQUENCE [LARGE SCALE GENOMIC DNA]</scope>
    <source>
        <strain evidence="8">LZ_2023a</strain>
        <tissue evidence="8">Muscle</tissue>
    </source>
</reference>
<feature type="compositionally biased region" description="Basic and acidic residues" evidence="7">
    <location>
        <begin position="358"/>
        <end position="368"/>
    </location>
</feature>
<name>A0AAW0TRZ9_SCYPA</name>
<comment type="subcellular location">
    <subcellularLocation>
        <location evidence="1">Mitochondrion</location>
    </subcellularLocation>
</comment>
<dbReference type="GO" id="GO:0005739">
    <property type="term" value="C:mitochondrion"/>
    <property type="evidence" value="ECO:0007669"/>
    <property type="project" value="UniProtKB-SubCell"/>
</dbReference>
<evidence type="ECO:0000256" key="3">
    <source>
        <dbReference type="ARBA" id="ARBA00022946"/>
    </source>
</evidence>
<dbReference type="AlphaFoldDB" id="A0AAW0TRZ9"/>
<dbReference type="Pfam" id="PF09057">
    <property type="entry name" value="Smac_DIABLO"/>
    <property type="match status" value="1"/>
</dbReference>
<dbReference type="EMBL" id="JARAKH010000026">
    <property type="protein sequence ID" value="KAK8390086.1"/>
    <property type="molecule type" value="Genomic_DNA"/>
</dbReference>
<evidence type="ECO:0000313" key="9">
    <source>
        <dbReference type="Proteomes" id="UP001487740"/>
    </source>
</evidence>
<keyword evidence="9" id="KW-1185">Reference proteome</keyword>
<dbReference type="GO" id="GO:0008631">
    <property type="term" value="P:intrinsic apoptotic signaling pathway in response to oxidative stress"/>
    <property type="evidence" value="ECO:0007669"/>
    <property type="project" value="TreeGrafter"/>
</dbReference>
<evidence type="ECO:0000256" key="4">
    <source>
        <dbReference type="ARBA" id="ARBA00023128"/>
    </source>
</evidence>
<evidence type="ECO:0000256" key="1">
    <source>
        <dbReference type="ARBA" id="ARBA00004173"/>
    </source>
</evidence>
<dbReference type="SUPFAM" id="SSF46984">
    <property type="entry name" value="Smac/diablo"/>
    <property type="match status" value="1"/>
</dbReference>
<feature type="compositionally biased region" description="Acidic residues" evidence="7">
    <location>
        <begin position="338"/>
        <end position="347"/>
    </location>
</feature>
<accession>A0AAW0TRZ9</accession>
<sequence length="391" mass="43865">MSVGLWLDCTLNIFSYRICRLPPASPPQHSPHLPISAAGARLAVRLRGTHVLHECQKNNYRNRNVYKVTCVKKAEGQIESLMWAWCAGVAGRVARLGRGGRVFSRVWVKQREWGEECRTRGRAGLWRAAGGSLFLLCAQAARHTPARCLREGGLFLDPEEDQLTEARPLEMNEVSALTHTSLLKQASGAAVDSALQLLHRTVRATLDFAQQHRKQLQEVIDLLEYCTAMLRHPEEHDRLWELLVAARVQVDSLKQQLRDLNLLLTYACSTVENTAMAAFISGNEFSASAARQMTDSAKLELKTDERKTEVLEAQYLHAHTRYIEAAQRMVDEAKTSDDGGDDVEKDDDGLKIESIASESKDDSWHEGAESENESQESKDKEGLEGIEFDDR</sequence>
<keyword evidence="3" id="KW-0809">Transit peptide</keyword>
<organism evidence="8 9">
    <name type="scientific">Scylla paramamosain</name>
    <name type="common">Mud crab</name>
    <dbReference type="NCBI Taxonomy" id="85552"/>
    <lineage>
        <taxon>Eukaryota</taxon>
        <taxon>Metazoa</taxon>
        <taxon>Ecdysozoa</taxon>
        <taxon>Arthropoda</taxon>
        <taxon>Crustacea</taxon>
        <taxon>Multicrustacea</taxon>
        <taxon>Malacostraca</taxon>
        <taxon>Eumalacostraca</taxon>
        <taxon>Eucarida</taxon>
        <taxon>Decapoda</taxon>
        <taxon>Pleocyemata</taxon>
        <taxon>Brachyura</taxon>
        <taxon>Eubrachyura</taxon>
        <taxon>Portunoidea</taxon>
        <taxon>Portunidae</taxon>
        <taxon>Portuninae</taxon>
        <taxon>Scylla</taxon>
    </lineage>
</organism>
<keyword evidence="2" id="KW-0053">Apoptosis</keyword>
<proteinExistence type="inferred from homology"/>